<dbReference type="HOGENOM" id="CLU_113690_0_0_14"/>
<feature type="compositionally biased region" description="Basic and acidic residues" evidence="1">
    <location>
        <begin position="135"/>
        <end position="144"/>
    </location>
</feature>
<gene>
    <name evidence="2" type="ORF">HF1_13170</name>
</gene>
<protein>
    <submittedName>
        <fullName evidence="2">Uncharacterized protein</fullName>
    </submittedName>
</protein>
<evidence type="ECO:0000313" key="2">
    <source>
        <dbReference type="EMBL" id="CBY93325.1"/>
    </source>
</evidence>
<feature type="region of interest" description="Disordered" evidence="1">
    <location>
        <begin position="135"/>
        <end position="161"/>
    </location>
</feature>
<dbReference type="EMBL" id="FR773153">
    <property type="protein sequence ID" value="CBY93325.1"/>
    <property type="molecule type" value="Genomic_DNA"/>
</dbReference>
<dbReference type="Proteomes" id="UP000008637">
    <property type="component" value="Chromosome"/>
</dbReference>
<evidence type="ECO:0000256" key="1">
    <source>
        <dbReference type="SAM" id="MobiDB-lite"/>
    </source>
</evidence>
<evidence type="ECO:0000313" key="3">
    <source>
        <dbReference type="Proteomes" id="UP000008637"/>
    </source>
</evidence>
<name>E8ZJK4_MYCHL</name>
<organism evidence="2 3">
    <name type="scientific">Mycoplasma haemofelis (strain Langford 1)</name>
    <name type="common">Haemobartonella felis</name>
    <dbReference type="NCBI Taxonomy" id="941640"/>
    <lineage>
        <taxon>Bacteria</taxon>
        <taxon>Bacillati</taxon>
        <taxon>Mycoplasmatota</taxon>
        <taxon>Mollicutes</taxon>
        <taxon>Mycoplasmataceae</taxon>
        <taxon>Mycoplasma</taxon>
    </lineage>
</organism>
<sequence length="198" mass="22068">MKTALMGLSGAAAAGTGATGYYLYSRNSGEETIRSKVSSLQLISSLSLSKEEMEQQWKEEFNLDKEEIKKVVAGIQEDSKGGEALSAWCNDSLSKSPTEPLLTHVKKWCVVGTIESRIGKGKQFLEESGSEWDNKWNTHTDTAKRQKVGLTGSKDQNNNNKDSDIGTIKKFCRDNRTKKFLAKEKTTVYDVVLEWCTE</sequence>
<dbReference type="AlphaFoldDB" id="E8ZJK4"/>
<reference evidence="2 3" key="1">
    <citation type="journal article" date="2011" name="J. Bacteriol.">
        <title>Complete genome sequence of Mycoplasma haemofelis, a hemotropic mycoplasma.</title>
        <authorList>
            <person name="Barker E.N."/>
            <person name="Helps C.R."/>
            <person name="Peters I.R."/>
            <person name="Darby A.C."/>
            <person name="Radford A.D."/>
            <person name="Tasker S."/>
        </authorList>
    </citation>
    <scope>NUCLEOTIDE SEQUENCE [LARGE SCALE GENOMIC DNA]</scope>
    <source>
        <strain evidence="2 3">Langford 1</strain>
    </source>
</reference>
<keyword evidence="3" id="KW-1185">Reference proteome</keyword>
<dbReference type="KEGG" id="mha:HF1_13170"/>
<proteinExistence type="predicted"/>
<accession>E8ZJK4</accession>